<dbReference type="InterPro" id="IPR029063">
    <property type="entry name" value="SAM-dependent_MTases_sf"/>
</dbReference>
<dbReference type="SUPFAM" id="SSF53335">
    <property type="entry name" value="S-adenosyl-L-methionine-dependent methyltransferases"/>
    <property type="match status" value="1"/>
</dbReference>
<dbReference type="EC" id="2.1.1.37" evidence="1"/>
<evidence type="ECO:0000256" key="2">
    <source>
        <dbReference type="ARBA" id="ARBA00022603"/>
    </source>
</evidence>
<evidence type="ECO:0000256" key="7">
    <source>
        <dbReference type="PROSITE-ProRule" id="PRU01016"/>
    </source>
</evidence>
<evidence type="ECO:0000256" key="6">
    <source>
        <dbReference type="ARBA" id="ARBA00047422"/>
    </source>
</evidence>
<comment type="similarity">
    <text evidence="7">Belongs to the class I-like SAM-binding methyltransferase superfamily. C5-methyltransferase family.</text>
</comment>
<sequence>MNSIELFAGGGGLALGLSNCGFRHKAVIELNKDACKTIRANSVFDFGKNLYEGSVVNFDYMSVSDEIDLISGGPPCQPFSMGGKAKGNEDTRDMFPQAVRAIREKRPKAFVFENVKGLMRKSFVDYFEYIVLQLQYPSFDKEADESWEQHRARLERYHTQCEHTELEYKVIYRLVNAADYGVPQKRERIFFIGYRSDIDANWTFPEVTHSEDSLMWDKWVSGEYWNRHQLPMPVPDEKIAKKAEKIRKKYGLFKPESLPWVTVRDAISDLPDPMHADAQHFNQHIFKDGAKMYPGHTGSYIDEPSKAIKAGAHGVPGGENMIRYEDGSVRYFTVRESARIQTFPDHFNFQGSWGEVMRQLGNAVPAKLAERVGQSVYRALVEQGT</sequence>
<dbReference type="Gene3D" id="3.90.120.10">
    <property type="entry name" value="DNA Methylase, subunit A, domain 2"/>
    <property type="match status" value="1"/>
</dbReference>
<dbReference type="GO" id="GO:0008168">
    <property type="term" value="F:methyltransferase activity"/>
    <property type="evidence" value="ECO:0007669"/>
    <property type="project" value="UniProtKB-KW"/>
</dbReference>
<dbReference type="Gene3D" id="3.40.50.150">
    <property type="entry name" value="Vaccinia Virus protein VP39"/>
    <property type="match status" value="1"/>
</dbReference>
<proteinExistence type="inferred from homology"/>
<dbReference type="PANTHER" id="PTHR10629:SF52">
    <property type="entry name" value="DNA (CYTOSINE-5)-METHYLTRANSFERASE 1"/>
    <property type="match status" value="1"/>
</dbReference>
<dbReference type="InterPro" id="IPR001525">
    <property type="entry name" value="C5_MeTfrase"/>
</dbReference>
<dbReference type="RefSeq" id="WP_191595106.1">
    <property type="nucleotide sequence ID" value="NZ_JACYFC010000003.1"/>
</dbReference>
<comment type="caution">
    <text evidence="8">The sequence shown here is derived from an EMBL/GenBank/DDBJ whole genome shotgun (WGS) entry which is preliminary data.</text>
</comment>
<evidence type="ECO:0000256" key="4">
    <source>
        <dbReference type="ARBA" id="ARBA00022691"/>
    </source>
</evidence>
<name>A0ABR8P0Q2_9GAMM</name>
<evidence type="ECO:0000256" key="1">
    <source>
        <dbReference type="ARBA" id="ARBA00011975"/>
    </source>
</evidence>
<evidence type="ECO:0000256" key="3">
    <source>
        <dbReference type="ARBA" id="ARBA00022679"/>
    </source>
</evidence>
<organism evidence="8 9">
    <name type="scientific">Marinomonas colpomeniae</name>
    <dbReference type="NCBI Taxonomy" id="2774408"/>
    <lineage>
        <taxon>Bacteria</taxon>
        <taxon>Pseudomonadati</taxon>
        <taxon>Pseudomonadota</taxon>
        <taxon>Gammaproteobacteria</taxon>
        <taxon>Oceanospirillales</taxon>
        <taxon>Oceanospirillaceae</taxon>
        <taxon>Marinomonas</taxon>
    </lineage>
</organism>
<dbReference type="InterPro" id="IPR050390">
    <property type="entry name" value="C5-Methyltransferase"/>
</dbReference>
<protein>
    <recommendedName>
        <fullName evidence="1">DNA (cytosine-5-)-methyltransferase</fullName>
        <ecNumber evidence="1">2.1.1.37</ecNumber>
    </recommendedName>
</protein>
<dbReference type="PROSITE" id="PS51679">
    <property type="entry name" value="SAM_MT_C5"/>
    <property type="match status" value="1"/>
</dbReference>
<accession>A0ABR8P0Q2</accession>
<gene>
    <name evidence="8" type="ORF">IF202_11865</name>
</gene>
<keyword evidence="3 7" id="KW-0808">Transferase</keyword>
<dbReference type="PROSITE" id="PS00094">
    <property type="entry name" value="C5_MTASE_1"/>
    <property type="match status" value="1"/>
</dbReference>
<dbReference type="GO" id="GO:0032259">
    <property type="term" value="P:methylation"/>
    <property type="evidence" value="ECO:0007669"/>
    <property type="project" value="UniProtKB-KW"/>
</dbReference>
<evidence type="ECO:0000313" key="8">
    <source>
        <dbReference type="EMBL" id="MBD5771748.1"/>
    </source>
</evidence>
<dbReference type="Proteomes" id="UP000604161">
    <property type="component" value="Unassembled WGS sequence"/>
</dbReference>
<dbReference type="PRINTS" id="PR00105">
    <property type="entry name" value="C5METTRFRASE"/>
</dbReference>
<dbReference type="EMBL" id="JACYFC010000003">
    <property type="protein sequence ID" value="MBD5771748.1"/>
    <property type="molecule type" value="Genomic_DNA"/>
</dbReference>
<evidence type="ECO:0000256" key="5">
    <source>
        <dbReference type="ARBA" id="ARBA00022747"/>
    </source>
</evidence>
<reference evidence="8 9" key="1">
    <citation type="submission" date="2020-09" db="EMBL/GenBank/DDBJ databases">
        <title>Marinomonas sp. nov., isolated from the cysticercosis algae of Qingdao, China.</title>
        <authorList>
            <person name="Sun X."/>
        </authorList>
    </citation>
    <scope>NUCLEOTIDE SEQUENCE [LARGE SCALE GENOMIC DNA]</scope>
    <source>
        <strain evidence="8 9">SM2066</strain>
    </source>
</reference>
<dbReference type="PANTHER" id="PTHR10629">
    <property type="entry name" value="CYTOSINE-SPECIFIC METHYLTRANSFERASE"/>
    <property type="match status" value="1"/>
</dbReference>
<keyword evidence="9" id="KW-1185">Reference proteome</keyword>
<keyword evidence="5" id="KW-0680">Restriction system</keyword>
<comment type="catalytic activity">
    <reaction evidence="6">
        <text>a 2'-deoxycytidine in DNA + S-adenosyl-L-methionine = a 5-methyl-2'-deoxycytidine in DNA + S-adenosyl-L-homocysteine + H(+)</text>
        <dbReference type="Rhea" id="RHEA:13681"/>
        <dbReference type="Rhea" id="RHEA-COMP:11369"/>
        <dbReference type="Rhea" id="RHEA-COMP:11370"/>
        <dbReference type="ChEBI" id="CHEBI:15378"/>
        <dbReference type="ChEBI" id="CHEBI:57856"/>
        <dbReference type="ChEBI" id="CHEBI:59789"/>
        <dbReference type="ChEBI" id="CHEBI:85452"/>
        <dbReference type="ChEBI" id="CHEBI:85454"/>
        <dbReference type="EC" id="2.1.1.37"/>
    </reaction>
</comment>
<dbReference type="InterPro" id="IPR018117">
    <property type="entry name" value="C5_DNA_meth_AS"/>
</dbReference>
<keyword evidence="2 7" id="KW-0489">Methyltransferase</keyword>
<dbReference type="Pfam" id="PF00145">
    <property type="entry name" value="DNA_methylase"/>
    <property type="match status" value="2"/>
</dbReference>
<evidence type="ECO:0000313" key="9">
    <source>
        <dbReference type="Proteomes" id="UP000604161"/>
    </source>
</evidence>
<keyword evidence="4 7" id="KW-0949">S-adenosyl-L-methionine</keyword>
<feature type="active site" evidence="7">
    <location>
        <position position="76"/>
    </location>
</feature>